<organism evidence="1">
    <name type="scientific">uncultured Rubellimicrobium sp</name>
    <dbReference type="NCBI Taxonomy" id="543078"/>
    <lineage>
        <taxon>Bacteria</taxon>
        <taxon>Pseudomonadati</taxon>
        <taxon>Pseudomonadota</taxon>
        <taxon>Alphaproteobacteria</taxon>
        <taxon>Rhodobacterales</taxon>
        <taxon>Roseobacteraceae</taxon>
        <taxon>Rubellimicrobium</taxon>
        <taxon>environmental samples</taxon>
    </lineage>
</organism>
<feature type="non-terminal residue" evidence="1">
    <location>
        <position position="50"/>
    </location>
</feature>
<sequence length="50" mass="5089">ARRDRACARPGRSGGPPACLSGSRACLWAGNDVPDVVHSEQITGPGGCLL</sequence>
<evidence type="ECO:0000313" key="1">
    <source>
        <dbReference type="EMBL" id="CAA9429639.1"/>
    </source>
</evidence>
<proteinExistence type="predicted"/>
<name>A0A6J4Q6I6_9RHOB</name>
<gene>
    <name evidence="1" type="ORF">AVDCRST_MAG15-2768</name>
</gene>
<dbReference type="EMBL" id="CADCUU010000414">
    <property type="protein sequence ID" value="CAA9429639.1"/>
    <property type="molecule type" value="Genomic_DNA"/>
</dbReference>
<feature type="non-terminal residue" evidence="1">
    <location>
        <position position="1"/>
    </location>
</feature>
<reference evidence="1" key="1">
    <citation type="submission" date="2020-02" db="EMBL/GenBank/DDBJ databases">
        <authorList>
            <person name="Meier V. D."/>
        </authorList>
    </citation>
    <scope>NUCLEOTIDE SEQUENCE</scope>
    <source>
        <strain evidence="1">AVDCRST_MAG15</strain>
    </source>
</reference>
<accession>A0A6J4Q6I6</accession>
<protein>
    <submittedName>
        <fullName evidence="1">Uncharacterized protein</fullName>
    </submittedName>
</protein>
<dbReference type="AlphaFoldDB" id="A0A6J4Q6I6"/>